<feature type="compositionally biased region" description="Polar residues" evidence="1">
    <location>
        <begin position="524"/>
        <end position="543"/>
    </location>
</feature>
<reference evidence="2" key="1">
    <citation type="journal article" date="2020" name="Stud. Mycol.">
        <title>101 Dothideomycetes genomes: a test case for predicting lifestyles and emergence of pathogens.</title>
        <authorList>
            <person name="Haridas S."/>
            <person name="Albert R."/>
            <person name="Binder M."/>
            <person name="Bloem J."/>
            <person name="Labutti K."/>
            <person name="Salamov A."/>
            <person name="Andreopoulos B."/>
            <person name="Baker S."/>
            <person name="Barry K."/>
            <person name="Bills G."/>
            <person name="Bluhm B."/>
            <person name="Cannon C."/>
            <person name="Castanera R."/>
            <person name="Culley D."/>
            <person name="Daum C."/>
            <person name="Ezra D."/>
            <person name="Gonzalez J."/>
            <person name="Henrissat B."/>
            <person name="Kuo A."/>
            <person name="Liang C."/>
            <person name="Lipzen A."/>
            <person name="Lutzoni F."/>
            <person name="Magnuson J."/>
            <person name="Mondo S."/>
            <person name="Nolan M."/>
            <person name="Ohm R."/>
            <person name="Pangilinan J."/>
            <person name="Park H.-J."/>
            <person name="Ramirez L."/>
            <person name="Alfaro M."/>
            <person name="Sun H."/>
            <person name="Tritt A."/>
            <person name="Yoshinaga Y."/>
            <person name="Zwiers L.-H."/>
            <person name="Turgeon B."/>
            <person name="Goodwin S."/>
            <person name="Spatafora J."/>
            <person name="Crous P."/>
            <person name="Grigoriev I."/>
        </authorList>
    </citation>
    <scope>NUCLEOTIDE SEQUENCE</scope>
    <source>
        <strain evidence="2">CBS 122367</strain>
    </source>
</reference>
<feature type="compositionally biased region" description="Polar residues" evidence="1">
    <location>
        <begin position="573"/>
        <end position="619"/>
    </location>
</feature>
<feature type="region of interest" description="Disordered" evidence="1">
    <location>
        <begin position="1"/>
        <end position="101"/>
    </location>
</feature>
<feature type="compositionally biased region" description="Low complexity" evidence="1">
    <location>
        <begin position="772"/>
        <end position="796"/>
    </location>
</feature>
<feature type="compositionally biased region" description="Low complexity" evidence="1">
    <location>
        <begin position="40"/>
        <end position="65"/>
    </location>
</feature>
<dbReference type="OrthoDB" id="5369729at2759"/>
<evidence type="ECO:0000313" key="2">
    <source>
        <dbReference type="EMBL" id="KAF2685982.1"/>
    </source>
</evidence>
<feature type="region of interest" description="Disordered" evidence="1">
    <location>
        <begin position="573"/>
        <end position="621"/>
    </location>
</feature>
<feature type="region of interest" description="Disordered" evidence="1">
    <location>
        <begin position="449"/>
        <end position="483"/>
    </location>
</feature>
<organism evidence="2 3">
    <name type="scientific">Lentithecium fluviatile CBS 122367</name>
    <dbReference type="NCBI Taxonomy" id="1168545"/>
    <lineage>
        <taxon>Eukaryota</taxon>
        <taxon>Fungi</taxon>
        <taxon>Dikarya</taxon>
        <taxon>Ascomycota</taxon>
        <taxon>Pezizomycotina</taxon>
        <taxon>Dothideomycetes</taxon>
        <taxon>Pleosporomycetidae</taxon>
        <taxon>Pleosporales</taxon>
        <taxon>Massarineae</taxon>
        <taxon>Lentitheciaceae</taxon>
        <taxon>Lentithecium</taxon>
    </lineage>
</organism>
<evidence type="ECO:0000256" key="1">
    <source>
        <dbReference type="SAM" id="MobiDB-lite"/>
    </source>
</evidence>
<feature type="region of interest" description="Disordered" evidence="1">
    <location>
        <begin position="523"/>
        <end position="545"/>
    </location>
</feature>
<keyword evidence="3" id="KW-1185">Reference proteome</keyword>
<feature type="compositionally biased region" description="Low complexity" evidence="1">
    <location>
        <begin position="141"/>
        <end position="156"/>
    </location>
</feature>
<sequence>MPALHSRRPSGQLHQPARPLDTQTTSPPKHQRTLTAPDTPSLLRLPPASSAASARSPTVRRPPASFSGHGIDTSRGPPITLITRGNSDIARRSSQQPADFAYAAQQFAQLGLVSPGGASRSSRPASQRRDDADDADDASEAAHPTTQTNTTTTTPTLSRHNSTRTPRRPPHMASSGEGSSDYDSGMRSYSDMTLVNNGRGATDTSAAEGGGHDADLFLHIAEDSASRAAAADSAARSDRLRSRIARTTNRQSFPSGLHASPSQSSPVTPNASRIPSAIDTKASSQYRRASLLPSSTRSTREQSPLTPANPLETPRLRVQELSPKPSFSSRTKDAELSPKDFLAQLEVGRRRPSYPDATPPNRNGAYRPSNLHYYSSSRDNTRTAQVETPQEPATRVDGTESHGSTGPATSVWDELDELKTRIRRIELGGKIPATSGAAVSQAIADRPRTANTSITTASSSPHQQRKPNPSPSESTVGAPMPHKIHPLLGEALAKAKQHTSPAIYRVLEATASEALTLAEMTGSAGPQGTLQSASSILNGTSMPDRQVRRKADNICRSLTELCIALCDNKPSISSPAVRTTTNIPSRRPSVQINGESPSVRQSIEPESNTLPRSSPSSAMSRIEARRVSMLAGGARAYGNARESSQEPSTPSQSNIPMHLNRSGTSLFQSRRTANDDDDDPTLRAPSRAMTDFRATRTTPKTQFGREYTSREPMPDLQPSPAIQPSTSLRRPTVSGLANENLLFKDNSRRYGLDRQGSVEAAPKTKYNTNRNSMGSFSSLGRSVSLSRRTRGTSAGE</sequence>
<gene>
    <name evidence="2" type="ORF">K458DRAFT_363507</name>
</gene>
<feature type="compositionally biased region" description="Low complexity" evidence="1">
    <location>
        <begin position="449"/>
        <end position="460"/>
    </location>
</feature>
<feature type="region of interest" description="Disordered" evidence="1">
    <location>
        <begin position="225"/>
        <end position="413"/>
    </location>
</feature>
<dbReference type="Proteomes" id="UP000799291">
    <property type="component" value="Unassembled WGS sequence"/>
</dbReference>
<name>A0A6G1J643_9PLEO</name>
<accession>A0A6G1J643</accession>
<protein>
    <submittedName>
        <fullName evidence="2">Uncharacterized protein</fullName>
    </submittedName>
</protein>
<dbReference type="EMBL" id="MU005577">
    <property type="protein sequence ID" value="KAF2685982.1"/>
    <property type="molecule type" value="Genomic_DNA"/>
</dbReference>
<feature type="compositionally biased region" description="Polar residues" evidence="1">
    <location>
        <begin position="21"/>
        <end position="38"/>
    </location>
</feature>
<evidence type="ECO:0000313" key="3">
    <source>
        <dbReference type="Proteomes" id="UP000799291"/>
    </source>
</evidence>
<feature type="compositionally biased region" description="Polar residues" evidence="1">
    <location>
        <begin position="661"/>
        <end position="671"/>
    </location>
</feature>
<feature type="compositionally biased region" description="Low complexity" evidence="1">
    <location>
        <begin position="174"/>
        <end position="185"/>
    </location>
</feature>
<feature type="compositionally biased region" description="Polar residues" evidence="1">
    <location>
        <begin position="281"/>
        <end position="306"/>
    </location>
</feature>
<feature type="region of interest" description="Disordered" evidence="1">
    <location>
        <begin position="747"/>
        <end position="796"/>
    </location>
</feature>
<feature type="compositionally biased region" description="Polar residues" evidence="1">
    <location>
        <begin position="720"/>
        <end position="729"/>
    </location>
</feature>
<feature type="compositionally biased region" description="Basic residues" evidence="1">
    <location>
        <begin position="161"/>
        <end position="170"/>
    </location>
</feature>
<feature type="compositionally biased region" description="Polar residues" evidence="1">
    <location>
        <begin position="247"/>
        <end position="273"/>
    </location>
</feature>
<proteinExistence type="predicted"/>
<feature type="region of interest" description="Disordered" evidence="1">
    <location>
        <begin position="636"/>
        <end position="731"/>
    </location>
</feature>
<feature type="region of interest" description="Disordered" evidence="1">
    <location>
        <begin position="113"/>
        <end position="211"/>
    </location>
</feature>
<feature type="compositionally biased region" description="Polar residues" evidence="1">
    <location>
        <begin position="372"/>
        <end position="388"/>
    </location>
</feature>
<dbReference type="AlphaFoldDB" id="A0A6G1J643"/>